<sequence length="485" mass="55077">MSSNFREIKLSEAHRLSQANYLPRILGLGASFVVITLLVLERDLSYWYFPFMVVSFLIYPHLVYLTAKSRPGDKQVEIKAMMFESLMVGIWTGFTQFFIWESFAFLAGVLITNTMIGGFKQMFKALFLFAFGMLIGGVFMGFEYQPEAPFYIEVAAMLSLILFVTNAAASFFTQARKLAGIRGKLEEKNSALNETVQELHATRDELVHKAHKAGMADLATGVLHNIGNILNSVNISTNQIKQTLTHSSLSDFKKANELLDSHKDNLEEFIIEDPRGKKLLKYYQKLEEPLEAEHKKLKTHCKRLNQKIQLMIEVIDTQQDYARVGRLNEQVQLEQIVEDTLTLQAGSIDRHSLDIVKDFGETQPVIVQKSKLIHILINLFKNAKEAMADNLSHDKEIIIRTYQDEEHVYLSISDKGEGITSENRSKIFNHGFTTKTEGHGYGLHSCANYMSEMDGKIRVESEGIGKGATFILVFPRSKEKPKMED</sequence>
<dbReference type="EMBL" id="JAJNDC010000001">
    <property type="protein sequence ID" value="MCW9711958.1"/>
    <property type="molecule type" value="Genomic_DNA"/>
</dbReference>
<dbReference type="Gene3D" id="3.30.565.10">
    <property type="entry name" value="Histidine kinase-like ATPase, C-terminal domain"/>
    <property type="match status" value="1"/>
</dbReference>
<evidence type="ECO:0000256" key="7">
    <source>
        <dbReference type="ARBA" id="ARBA00023012"/>
    </source>
</evidence>
<comment type="catalytic activity">
    <reaction evidence="1">
        <text>ATP + protein L-histidine = ADP + protein N-phospho-L-histidine.</text>
        <dbReference type="EC" id="2.7.13.3"/>
    </reaction>
</comment>
<evidence type="ECO:0000259" key="9">
    <source>
        <dbReference type="PROSITE" id="PS50109"/>
    </source>
</evidence>
<feature type="transmembrane region" description="Helical" evidence="8">
    <location>
        <begin position="154"/>
        <end position="172"/>
    </location>
</feature>
<evidence type="ECO:0000256" key="1">
    <source>
        <dbReference type="ARBA" id="ARBA00000085"/>
    </source>
</evidence>
<evidence type="ECO:0000256" key="6">
    <source>
        <dbReference type="ARBA" id="ARBA00022840"/>
    </source>
</evidence>
<feature type="transmembrane region" description="Helical" evidence="8">
    <location>
        <begin position="123"/>
        <end position="142"/>
    </location>
</feature>
<keyword evidence="11" id="KW-1185">Reference proteome</keyword>
<protein>
    <recommendedName>
        <fullName evidence="2">histidine kinase</fullName>
        <ecNumber evidence="2">2.7.13.3</ecNumber>
    </recommendedName>
</protein>
<reference evidence="10 11" key="1">
    <citation type="submission" date="2021-11" db="EMBL/GenBank/DDBJ databases">
        <title>Aliifidinibius sp. nov., a new bacterium isolated from saline soil.</title>
        <authorList>
            <person name="Galisteo C."/>
            <person name="De La Haba R."/>
            <person name="Sanchez-Porro C."/>
            <person name="Ventosa A."/>
        </authorList>
    </citation>
    <scope>NUCLEOTIDE SEQUENCE [LARGE SCALE GENOMIC DNA]</scope>
    <source>
        <strain evidence="10 11">KACC 190600</strain>
    </source>
</reference>
<evidence type="ECO:0000313" key="10">
    <source>
        <dbReference type="EMBL" id="MCW9711958.1"/>
    </source>
</evidence>
<name>A0ABT3PVU7_9BACT</name>
<dbReference type="GO" id="GO:0005524">
    <property type="term" value="F:ATP binding"/>
    <property type="evidence" value="ECO:0007669"/>
    <property type="project" value="UniProtKB-KW"/>
</dbReference>
<comment type="caution">
    <text evidence="10">The sequence shown here is derived from an EMBL/GenBank/DDBJ whole genome shotgun (WGS) entry which is preliminary data.</text>
</comment>
<keyword evidence="7" id="KW-0902">Two-component regulatory system</keyword>
<feature type="transmembrane region" description="Helical" evidence="8">
    <location>
        <begin position="21"/>
        <end position="40"/>
    </location>
</feature>
<feature type="transmembrane region" description="Helical" evidence="8">
    <location>
        <begin position="88"/>
        <end position="111"/>
    </location>
</feature>
<evidence type="ECO:0000256" key="4">
    <source>
        <dbReference type="ARBA" id="ARBA00022741"/>
    </source>
</evidence>
<dbReference type="Pfam" id="PF02518">
    <property type="entry name" value="HATPase_c"/>
    <property type="match status" value="1"/>
</dbReference>
<dbReference type="EC" id="2.7.13.3" evidence="2"/>
<proteinExistence type="predicted"/>
<evidence type="ECO:0000256" key="5">
    <source>
        <dbReference type="ARBA" id="ARBA00022777"/>
    </source>
</evidence>
<keyword evidence="6 10" id="KW-0067">ATP-binding</keyword>
<dbReference type="InterPro" id="IPR003594">
    <property type="entry name" value="HATPase_dom"/>
</dbReference>
<dbReference type="Pfam" id="PF05230">
    <property type="entry name" value="MASE2"/>
    <property type="match status" value="1"/>
</dbReference>
<evidence type="ECO:0000313" key="11">
    <source>
        <dbReference type="Proteomes" id="UP001207337"/>
    </source>
</evidence>
<dbReference type="SUPFAM" id="SSF55874">
    <property type="entry name" value="ATPase domain of HSP90 chaperone/DNA topoisomerase II/histidine kinase"/>
    <property type="match status" value="1"/>
</dbReference>
<keyword evidence="8" id="KW-1133">Transmembrane helix</keyword>
<organism evidence="10 11">
    <name type="scientific">Fodinibius salicampi</name>
    <dbReference type="NCBI Taxonomy" id="1920655"/>
    <lineage>
        <taxon>Bacteria</taxon>
        <taxon>Pseudomonadati</taxon>
        <taxon>Balneolota</taxon>
        <taxon>Balneolia</taxon>
        <taxon>Balneolales</taxon>
        <taxon>Balneolaceae</taxon>
        <taxon>Fodinibius</taxon>
    </lineage>
</organism>
<gene>
    <name evidence="10" type="ORF">LQ318_03490</name>
</gene>
<dbReference type="Gene3D" id="1.10.287.130">
    <property type="match status" value="1"/>
</dbReference>
<dbReference type="InterPro" id="IPR005467">
    <property type="entry name" value="His_kinase_dom"/>
</dbReference>
<dbReference type="InterPro" id="IPR004358">
    <property type="entry name" value="Sig_transdc_His_kin-like_C"/>
</dbReference>
<dbReference type="PANTHER" id="PTHR43065">
    <property type="entry name" value="SENSOR HISTIDINE KINASE"/>
    <property type="match status" value="1"/>
</dbReference>
<feature type="transmembrane region" description="Helical" evidence="8">
    <location>
        <begin position="46"/>
        <end position="67"/>
    </location>
</feature>
<dbReference type="PRINTS" id="PR00344">
    <property type="entry name" value="BCTRLSENSOR"/>
</dbReference>
<dbReference type="PANTHER" id="PTHR43065:SF46">
    <property type="entry name" value="C4-DICARBOXYLATE TRANSPORT SENSOR PROTEIN DCTB"/>
    <property type="match status" value="1"/>
</dbReference>
<keyword evidence="8" id="KW-0812">Transmembrane</keyword>
<evidence type="ECO:0000256" key="2">
    <source>
        <dbReference type="ARBA" id="ARBA00012438"/>
    </source>
</evidence>
<keyword evidence="4" id="KW-0547">Nucleotide-binding</keyword>
<dbReference type="InterPro" id="IPR036890">
    <property type="entry name" value="HATPase_C_sf"/>
</dbReference>
<dbReference type="Proteomes" id="UP001207337">
    <property type="component" value="Unassembled WGS sequence"/>
</dbReference>
<dbReference type="PROSITE" id="PS50109">
    <property type="entry name" value="HIS_KIN"/>
    <property type="match status" value="1"/>
</dbReference>
<dbReference type="SMART" id="SM00387">
    <property type="entry name" value="HATPase_c"/>
    <property type="match status" value="1"/>
</dbReference>
<keyword evidence="5" id="KW-0418">Kinase</keyword>
<evidence type="ECO:0000256" key="3">
    <source>
        <dbReference type="ARBA" id="ARBA00022679"/>
    </source>
</evidence>
<keyword evidence="8" id="KW-0472">Membrane</keyword>
<dbReference type="InterPro" id="IPR007894">
    <property type="entry name" value="MASE2"/>
</dbReference>
<evidence type="ECO:0000256" key="8">
    <source>
        <dbReference type="SAM" id="Phobius"/>
    </source>
</evidence>
<keyword evidence="3" id="KW-0808">Transferase</keyword>
<feature type="domain" description="Histidine kinase" evidence="9">
    <location>
        <begin position="281"/>
        <end position="478"/>
    </location>
</feature>
<accession>A0ABT3PVU7</accession>
<dbReference type="RefSeq" id="WP_265787562.1">
    <property type="nucleotide sequence ID" value="NZ_BAABRS010000001.1"/>
</dbReference>